<dbReference type="AlphaFoldDB" id="A0A2P4Q5V4"/>
<feature type="signal peptide" evidence="1">
    <location>
        <begin position="1"/>
        <end position="18"/>
    </location>
</feature>
<dbReference type="EMBL" id="AUPC02000089">
    <property type="protein sequence ID" value="POG73004.1"/>
    <property type="molecule type" value="Genomic_DNA"/>
</dbReference>
<keyword evidence="1" id="KW-0732">Signal</keyword>
<proteinExistence type="predicted"/>
<dbReference type="VEuPathDB" id="FungiDB:RhiirFUN_022939"/>
<keyword evidence="3" id="KW-1185">Reference proteome</keyword>
<evidence type="ECO:0000313" key="2">
    <source>
        <dbReference type="EMBL" id="POG73004.1"/>
    </source>
</evidence>
<comment type="caution">
    <text evidence="2">The sequence shown here is derived from an EMBL/GenBank/DDBJ whole genome shotgun (WGS) entry which is preliminary data.</text>
</comment>
<reference evidence="2 3" key="2">
    <citation type="journal article" date="2018" name="New Phytol.">
        <title>High intraspecific genome diversity in the model arbuscular mycorrhizal symbiont Rhizophagus irregularis.</title>
        <authorList>
            <person name="Chen E.C.H."/>
            <person name="Morin E."/>
            <person name="Beaudet D."/>
            <person name="Noel J."/>
            <person name="Yildirir G."/>
            <person name="Ndikumana S."/>
            <person name="Charron P."/>
            <person name="St-Onge C."/>
            <person name="Giorgi J."/>
            <person name="Kruger M."/>
            <person name="Marton T."/>
            <person name="Ropars J."/>
            <person name="Grigoriev I.V."/>
            <person name="Hainaut M."/>
            <person name="Henrissat B."/>
            <person name="Roux C."/>
            <person name="Martin F."/>
            <person name="Corradi N."/>
        </authorList>
    </citation>
    <scope>NUCLEOTIDE SEQUENCE [LARGE SCALE GENOMIC DNA]</scope>
    <source>
        <strain evidence="2 3">DAOM 197198</strain>
    </source>
</reference>
<protein>
    <submittedName>
        <fullName evidence="2">Uncharacterized protein</fullName>
    </submittedName>
</protein>
<evidence type="ECO:0000313" key="3">
    <source>
        <dbReference type="Proteomes" id="UP000018888"/>
    </source>
</evidence>
<organism evidence="2 3">
    <name type="scientific">Rhizophagus irregularis (strain DAOM 181602 / DAOM 197198 / MUCL 43194)</name>
    <name type="common">Arbuscular mycorrhizal fungus</name>
    <name type="synonym">Glomus intraradices</name>
    <dbReference type="NCBI Taxonomy" id="747089"/>
    <lineage>
        <taxon>Eukaryota</taxon>
        <taxon>Fungi</taxon>
        <taxon>Fungi incertae sedis</taxon>
        <taxon>Mucoromycota</taxon>
        <taxon>Glomeromycotina</taxon>
        <taxon>Glomeromycetes</taxon>
        <taxon>Glomerales</taxon>
        <taxon>Glomeraceae</taxon>
        <taxon>Rhizophagus</taxon>
    </lineage>
</organism>
<feature type="chain" id="PRO_5015163535" evidence="1">
    <location>
        <begin position="19"/>
        <end position="100"/>
    </location>
</feature>
<evidence type="ECO:0000256" key="1">
    <source>
        <dbReference type="SAM" id="SignalP"/>
    </source>
</evidence>
<accession>A0A2P4Q5V4</accession>
<gene>
    <name evidence="2" type="ORF">GLOIN_2v1135001</name>
</gene>
<reference evidence="2 3" key="1">
    <citation type="journal article" date="2013" name="Proc. Natl. Acad. Sci. U.S.A.">
        <title>Genome of an arbuscular mycorrhizal fungus provides insight into the oldest plant symbiosis.</title>
        <authorList>
            <person name="Tisserant E."/>
            <person name="Malbreil M."/>
            <person name="Kuo A."/>
            <person name="Kohler A."/>
            <person name="Symeonidi A."/>
            <person name="Balestrini R."/>
            <person name="Charron P."/>
            <person name="Duensing N."/>
            <person name="Frei Dit Frey N."/>
            <person name="Gianinazzi-Pearson V."/>
            <person name="Gilbert L.B."/>
            <person name="Handa Y."/>
            <person name="Herr J.R."/>
            <person name="Hijri M."/>
            <person name="Koul R."/>
            <person name="Kawaguchi M."/>
            <person name="Krajinski F."/>
            <person name="Lammers P.J."/>
            <person name="Masclaux F.G."/>
            <person name="Murat C."/>
            <person name="Morin E."/>
            <person name="Ndikumana S."/>
            <person name="Pagni M."/>
            <person name="Petitpierre D."/>
            <person name="Requena N."/>
            <person name="Rosikiewicz P."/>
            <person name="Riley R."/>
            <person name="Saito K."/>
            <person name="San Clemente H."/>
            <person name="Shapiro H."/>
            <person name="van Tuinen D."/>
            <person name="Becard G."/>
            <person name="Bonfante P."/>
            <person name="Paszkowski U."/>
            <person name="Shachar-Hill Y.Y."/>
            <person name="Tuskan G.A."/>
            <person name="Young P.W."/>
            <person name="Sanders I.R."/>
            <person name="Henrissat B."/>
            <person name="Rensing S.A."/>
            <person name="Grigoriev I.V."/>
            <person name="Corradi N."/>
            <person name="Roux C."/>
            <person name="Martin F."/>
        </authorList>
    </citation>
    <scope>NUCLEOTIDE SEQUENCE [LARGE SCALE GENOMIC DNA]</scope>
    <source>
        <strain evidence="2 3">DAOM 197198</strain>
    </source>
</reference>
<dbReference type="Proteomes" id="UP000018888">
    <property type="component" value="Unassembled WGS sequence"/>
</dbReference>
<sequence length="100" mass="11378">MILVFPLILMILINQAIRVIVIHSIFKANSKNLSETFEKLQINDETVQKTKGSIVIYNDEINNNPNLHSEEQDELEIPNGKKFIILKNAGIAKYHGGFIM</sequence>
<name>A0A2P4Q5V4_RHIID</name>